<dbReference type="SUPFAM" id="SSF53756">
    <property type="entry name" value="UDP-Glycosyltransferase/glycogen phosphorylase"/>
    <property type="match status" value="1"/>
</dbReference>
<dbReference type="Gene3D" id="3.40.50.2000">
    <property type="entry name" value="Glycogen Phosphorylase B"/>
    <property type="match status" value="2"/>
</dbReference>
<reference evidence="2 3" key="1">
    <citation type="journal article" date="2020" name="Front. Microbiol.">
        <title>Single-cell genomics of novel Actinobacteria with the Wood-Ljungdahl pathway discovered in a serpentinizing system.</title>
        <authorList>
            <person name="Merino N."/>
            <person name="Kawai M."/>
            <person name="Boyd E.S."/>
            <person name="Colman D.R."/>
            <person name="McGlynn S.E."/>
            <person name="Nealson K.H."/>
            <person name="Kurokawa K."/>
            <person name="Hongoh Y."/>
        </authorList>
    </citation>
    <scope>NUCLEOTIDE SEQUENCE [LARGE SCALE GENOMIC DNA]</scope>
    <source>
        <strain evidence="2 3">S06</strain>
    </source>
</reference>
<comment type="caution">
    <text evidence="2">The sequence shown here is derived from an EMBL/GenBank/DDBJ whole genome shotgun (WGS) entry which is preliminary data.</text>
</comment>
<protein>
    <recommendedName>
        <fullName evidence="1">Glycosyl transferase family 1 domain-containing protein</fullName>
    </recommendedName>
</protein>
<feature type="domain" description="Glycosyl transferase family 1" evidence="1">
    <location>
        <begin position="1"/>
        <end position="59"/>
    </location>
</feature>
<organism evidence="2 3">
    <name type="scientific">Candidatus Hakubella thermalkaliphila</name>
    <dbReference type="NCBI Taxonomy" id="2754717"/>
    <lineage>
        <taxon>Bacteria</taxon>
        <taxon>Bacillati</taxon>
        <taxon>Actinomycetota</taxon>
        <taxon>Actinomycetota incertae sedis</taxon>
        <taxon>Candidatus Hakubellales</taxon>
        <taxon>Candidatus Hakubellaceae</taxon>
        <taxon>Candidatus Hakubella</taxon>
    </lineage>
</organism>
<evidence type="ECO:0000313" key="3">
    <source>
        <dbReference type="Proteomes" id="UP000580051"/>
    </source>
</evidence>
<dbReference type="GO" id="GO:0016757">
    <property type="term" value="F:glycosyltransferase activity"/>
    <property type="evidence" value="ECO:0007669"/>
    <property type="project" value="InterPro"/>
</dbReference>
<dbReference type="AlphaFoldDB" id="A0A6V8NMW0"/>
<dbReference type="Pfam" id="PF00534">
    <property type="entry name" value="Glycos_transf_1"/>
    <property type="match status" value="1"/>
</dbReference>
<dbReference type="Proteomes" id="UP000580051">
    <property type="component" value="Unassembled WGS sequence"/>
</dbReference>
<name>A0A6V8NMW0_9ACTN</name>
<evidence type="ECO:0000259" key="1">
    <source>
        <dbReference type="Pfam" id="PF00534"/>
    </source>
</evidence>
<proteinExistence type="predicted"/>
<evidence type="ECO:0000313" key="2">
    <source>
        <dbReference type="EMBL" id="GFP21427.1"/>
    </source>
</evidence>
<dbReference type="InterPro" id="IPR001296">
    <property type="entry name" value="Glyco_trans_1"/>
</dbReference>
<sequence length="98" mass="10991">MASAKPVIVSDTSGVAEVIKDGVNGFRVCSRNPKQIANKIRMLIQDSQLRKRVGEKGRDFVHSNLSWERFATDCEEAFQKVLRKNSVKQVISKKIGSE</sequence>
<dbReference type="PANTHER" id="PTHR12526">
    <property type="entry name" value="GLYCOSYLTRANSFERASE"/>
    <property type="match status" value="1"/>
</dbReference>
<dbReference type="EMBL" id="BLRV01000047">
    <property type="protein sequence ID" value="GFP21427.1"/>
    <property type="molecule type" value="Genomic_DNA"/>
</dbReference>
<gene>
    <name evidence="2" type="ORF">HKBW3S06_00654</name>
</gene>
<accession>A0A6V8NMW0</accession>